<organism evidence="4 5">
    <name type="scientific">Pyxidicoccus parkwayensis</name>
    <dbReference type="NCBI Taxonomy" id="2813578"/>
    <lineage>
        <taxon>Bacteria</taxon>
        <taxon>Pseudomonadati</taxon>
        <taxon>Myxococcota</taxon>
        <taxon>Myxococcia</taxon>
        <taxon>Myxococcales</taxon>
        <taxon>Cystobacterineae</taxon>
        <taxon>Myxococcaceae</taxon>
        <taxon>Pyxidicoccus</taxon>
    </lineage>
</organism>
<feature type="signal peptide" evidence="3">
    <location>
        <begin position="1"/>
        <end position="26"/>
    </location>
</feature>
<feature type="region of interest" description="Disordered" evidence="2">
    <location>
        <begin position="114"/>
        <end position="136"/>
    </location>
</feature>
<keyword evidence="3" id="KW-0732">Signal</keyword>
<feature type="coiled-coil region" evidence="1">
    <location>
        <begin position="30"/>
        <end position="64"/>
    </location>
</feature>
<evidence type="ECO:0000256" key="3">
    <source>
        <dbReference type="SAM" id="SignalP"/>
    </source>
</evidence>
<feature type="chain" id="PRO_5045776857" description="Lipoprotein" evidence="3">
    <location>
        <begin position="27"/>
        <end position="136"/>
    </location>
</feature>
<protein>
    <recommendedName>
        <fullName evidence="6">Lipoprotein</fullName>
    </recommendedName>
</protein>
<evidence type="ECO:0000256" key="1">
    <source>
        <dbReference type="SAM" id="Coils"/>
    </source>
</evidence>
<keyword evidence="5" id="KW-1185">Reference proteome</keyword>
<dbReference type="RefSeq" id="WP_206725340.1">
    <property type="nucleotide sequence ID" value="NZ_CP071090.1"/>
</dbReference>
<evidence type="ECO:0000256" key="2">
    <source>
        <dbReference type="SAM" id="MobiDB-lite"/>
    </source>
</evidence>
<proteinExistence type="predicted"/>
<keyword evidence="1" id="KW-0175">Coiled coil</keyword>
<dbReference type="Proteomes" id="UP000662747">
    <property type="component" value="Chromosome"/>
</dbReference>
<sequence length="136" mass="14156">MTSITPRGLLAALLLLAAGCASESGATRGGSSSDARVQELEARNQELREELRRKQAEIEQSFNTTTQAEASAGLRGLDCAGVTAASAPAKGMPRSGSVHSQVKLSHRAFQMTPSFSAARGTGGWKVSPGNCQVTPR</sequence>
<accession>A0ABX7NZJ8</accession>
<evidence type="ECO:0000313" key="5">
    <source>
        <dbReference type="Proteomes" id="UP000662747"/>
    </source>
</evidence>
<dbReference type="PROSITE" id="PS51257">
    <property type="entry name" value="PROKAR_LIPOPROTEIN"/>
    <property type="match status" value="1"/>
</dbReference>
<dbReference type="EMBL" id="CP071090">
    <property type="protein sequence ID" value="QSQ23769.1"/>
    <property type="molecule type" value="Genomic_DNA"/>
</dbReference>
<name>A0ABX7NZJ8_9BACT</name>
<reference evidence="4 5" key="1">
    <citation type="submission" date="2021-02" db="EMBL/GenBank/DDBJ databases">
        <title>De Novo genome assembly of isolated myxobacteria.</title>
        <authorList>
            <person name="Stevens D.C."/>
        </authorList>
    </citation>
    <scope>NUCLEOTIDE SEQUENCE [LARGE SCALE GENOMIC DNA]</scope>
    <source>
        <strain evidence="5">SCPEA02</strain>
    </source>
</reference>
<evidence type="ECO:0000313" key="4">
    <source>
        <dbReference type="EMBL" id="QSQ23769.1"/>
    </source>
</evidence>
<gene>
    <name evidence="4" type="ORF">JY651_01940</name>
</gene>
<evidence type="ECO:0008006" key="6">
    <source>
        <dbReference type="Google" id="ProtNLM"/>
    </source>
</evidence>